<keyword evidence="4" id="KW-0411">Iron-sulfur</keyword>
<proteinExistence type="predicted"/>
<evidence type="ECO:0000256" key="2">
    <source>
        <dbReference type="ARBA" id="ARBA00022723"/>
    </source>
</evidence>
<dbReference type="SUPFAM" id="SSF102114">
    <property type="entry name" value="Radical SAM enzymes"/>
    <property type="match status" value="1"/>
</dbReference>
<dbReference type="AlphaFoldDB" id="A0A8E7B1E4"/>
<accession>A0A8E7B1E4</accession>
<dbReference type="InterPro" id="IPR034422">
    <property type="entry name" value="HydE/PylB-like"/>
</dbReference>
<dbReference type="Pfam" id="PF04055">
    <property type="entry name" value="Radical_SAM"/>
    <property type="match status" value="1"/>
</dbReference>
<keyword evidence="3" id="KW-0408">Iron</keyword>
<dbReference type="SMART" id="SM00729">
    <property type="entry name" value="Elp3"/>
    <property type="match status" value="1"/>
</dbReference>
<evidence type="ECO:0000256" key="4">
    <source>
        <dbReference type="ARBA" id="ARBA00023014"/>
    </source>
</evidence>
<dbReference type="CDD" id="cd01335">
    <property type="entry name" value="Radical_SAM"/>
    <property type="match status" value="1"/>
</dbReference>
<reference evidence="6 7" key="1">
    <citation type="submission" date="2021-05" db="EMBL/GenBank/DDBJ databases">
        <title>A novel Methanospirillum isolate from a pyrite-forming mixed culture.</title>
        <authorList>
            <person name="Bunk B."/>
            <person name="Sproer C."/>
            <person name="Spring S."/>
            <person name="Pester M."/>
        </authorList>
    </citation>
    <scope>NUCLEOTIDE SEQUENCE [LARGE SCALE GENOMIC DNA]</scope>
    <source>
        <strain evidence="6 7">J.3.6.1-F.2.7.3</strain>
    </source>
</reference>
<keyword evidence="7" id="KW-1185">Reference proteome</keyword>
<gene>
    <name evidence="6" type="ORF">KHC33_15405</name>
</gene>
<protein>
    <submittedName>
        <fullName evidence="6">Radical SAM protein</fullName>
    </submittedName>
</protein>
<dbReference type="GeneID" id="65098599"/>
<sequence length="330" mass="36081">MDDSFTAEIKAKLISIGSVRLDPALERPEYVGRSTAGPGAGGRSVFFSADSRRVRLSIRDNSPILMRSDGDGVIIEHEGFFIARGFIEPVGAHCPHQAYITVSERCIFRCAFCPVHQIQGPVKSPEEVFSLIHEVNSRGFLQAISLTTGIEISPEHEVTRMEGIVKILRKEYDVPIGVSLYPTHDSSERMYAAGADEVKYNVETMDRALFPAICPDQNLDYILNALKDAARIFGKNHVSSNMIIGLGEDDQTVVSGVSELASLGVIPVLRPVVIHPSCPIPGAERPSADRLLRLGYHAKAEMSRYGISPLHAKTMCLPCTGCDLTPFADF</sequence>
<dbReference type="PROSITE" id="PS51918">
    <property type="entry name" value="RADICAL_SAM"/>
    <property type="match status" value="1"/>
</dbReference>
<dbReference type="Proteomes" id="UP000680656">
    <property type="component" value="Chromosome"/>
</dbReference>
<dbReference type="InterPro" id="IPR013785">
    <property type="entry name" value="Aldolase_TIM"/>
</dbReference>
<dbReference type="PANTHER" id="PTHR43726:SF1">
    <property type="entry name" value="BIOTIN SYNTHASE"/>
    <property type="match status" value="1"/>
</dbReference>
<dbReference type="InterPro" id="IPR007197">
    <property type="entry name" value="rSAM"/>
</dbReference>
<keyword evidence="1" id="KW-0949">S-adenosyl-L-methionine</keyword>
<dbReference type="PANTHER" id="PTHR43726">
    <property type="entry name" value="3-METHYLORNITHINE SYNTHASE"/>
    <property type="match status" value="1"/>
</dbReference>
<dbReference type="RefSeq" id="WP_011449160.1">
    <property type="nucleotide sequence ID" value="NZ_CP075546.1"/>
</dbReference>
<dbReference type="GO" id="GO:0016740">
    <property type="term" value="F:transferase activity"/>
    <property type="evidence" value="ECO:0007669"/>
    <property type="project" value="TreeGrafter"/>
</dbReference>
<evidence type="ECO:0000256" key="3">
    <source>
        <dbReference type="ARBA" id="ARBA00023004"/>
    </source>
</evidence>
<dbReference type="EMBL" id="CP075546">
    <property type="protein sequence ID" value="QVV88683.1"/>
    <property type="molecule type" value="Genomic_DNA"/>
</dbReference>
<dbReference type="Gene3D" id="3.20.20.70">
    <property type="entry name" value="Aldolase class I"/>
    <property type="match status" value="1"/>
</dbReference>
<evidence type="ECO:0000313" key="6">
    <source>
        <dbReference type="EMBL" id="QVV88683.1"/>
    </source>
</evidence>
<organism evidence="6 7">
    <name type="scientific">Methanospirillum purgamenti</name>
    <dbReference type="NCBI Taxonomy" id="2834276"/>
    <lineage>
        <taxon>Archaea</taxon>
        <taxon>Methanobacteriati</taxon>
        <taxon>Methanobacteriota</taxon>
        <taxon>Stenosarchaea group</taxon>
        <taxon>Methanomicrobia</taxon>
        <taxon>Methanomicrobiales</taxon>
        <taxon>Methanospirillaceae</taxon>
        <taxon>Methanospirillum</taxon>
    </lineage>
</organism>
<dbReference type="InterPro" id="IPR006638">
    <property type="entry name" value="Elp3/MiaA/NifB-like_rSAM"/>
</dbReference>
<evidence type="ECO:0000313" key="7">
    <source>
        <dbReference type="Proteomes" id="UP000680656"/>
    </source>
</evidence>
<dbReference type="SFLD" id="SFLDS00029">
    <property type="entry name" value="Radical_SAM"/>
    <property type="match status" value="1"/>
</dbReference>
<dbReference type="KEGG" id="mrtj:KHC33_15405"/>
<dbReference type="GO" id="GO:0051536">
    <property type="term" value="F:iron-sulfur cluster binding"/>
    <property type="evidence" value="ECO:0007669"/>
    <property type="project" value="UniProtKB-KW"/>
</dbReference>
<evidence type="ECO:0000259" key="5">
    <source>
        <dbReference type="PROSITE" id="PS51918"/>
    </source>
</evidence>
<dbReference type="InterPro" id="IPR058240">
    <property type="entry name" value="rSAM_sf"/>
</dbReference>
<feature type="domain" description="Radical SAM core" evidence="5">
    <location>
        <begin position="92"/>
        <end position="318"/>
    </location>
</feature>
<name>A0A8E7B1E4_9EURY</name>
<keyword evidence="2" id="KW-0479">Metal-binding</keyword>
<evidence type="ECO:0000256" key="1">
    <source>
        <dbReference type="ARBA" id="ARBA00022691"/>
    </source>
</evidence>
<dbReference type="GO" id="GO:0046872">
    <property type="term" value="F:metal ion binding"/>
    <property type="evidence" value="ECO:0007669"/>
    <property type="project" value="UniProtKB-KW"/>
</dbReference>